<sequence>MNVPAQEALSDAVVVKRVIDGDTVELESGLRVRYIGMDSPEMAERGVEGCLAEAAQEANNNLVQGKTGRMERDTSDKDRYGRLLRYVWLDTMQINATLVEQGLARAIAYPPDVKYQQELAIAETRAKEGRRGMWGDLCRTAASGDATEEQAVSPALPPVSECTIKGNISNGEKIYHLSGCKSYTKTVITPATGERWFCTEEEARAVGWRKAKDCSN</sequence>
<dbReference type="SUPFAM" id="SSF50199">
    <property type="entry name" value="Staphylococcal nuclease"/>
    <property type="match status" value="1"/>
</dbReference>
<evidence type="ECO:0000313" key="6">
    <source>
        <dbReference type="Proteomes" id="UP000178264"/>
    </source>
</evidence>
<evidence type="ECO:0000256" key="1">
    <source>
        <dbReference type="ARBA" id="ARBA00022722"/>
    </source>
</evidence>
<dbReference type="Pfam" id="PF00565">
    <property type="entry name" value="SNase"/>
    <property type="match status" value="1"/>
</dbReference>
<evidence type="ECO:0000256" key="2">
    <source>
        <dbReference type="ARBA" id="ARBA00022759"/>
    </source>
</evidence>
<protein>
    <recommendedName>
        <fullName evidence="4">TNase-like domain-containing protein</fullName>
    </recommendedName>
</protein>
<dbReference type="GO" id="GO:0004519">
    <property type="term" value="F:endonuclease activity"/>
    <property type="evidence" value="ECO:0007669"/>
    <property type="project" value="UniProtKB-KW"/>
</dbReference>
<feature type="domain" description="TNase-like" evidence="4">
    <location>
        <begin position="15"/>
        <end position="136"/>
    </location>
</feature>
<organism evidence="5 6">
    <name type="scientific">Candidatus Uhrbacteria bacterium RIFCSPLOWO2_02_FULL_49_11</name>
    <dbReference type="NCBI Taxonomy" id="1802409"/>
    <lineage>
        <taxon>Bacteria</taxon>
        <taxon>Candidatus Uhriibacteriota</taxon>
    </lineage>
</organism>
<keyword evidence="1" id="KW-0540">Nuclease</keyword>
<keyword evidence="2" id="KW-0255">Endonuclease</keyword>
<evidence type="ECO:0000259" key="4">
    <source>
        <dbReference type="PROSITE" id="PS50830"/>
    </source>
</evidence>
<evidence type="ECO:0000313" key="5">
    <source>
        <dbReference type="EMBL" id="OGL89056.1"/>
    </source>
</evidence>
<dbReference type="Gene3D" id="2.40.50.90">
    <property type="match status" value="1"/>
</dbReference>
<dbReference type="PANTHER" id="PTHR12302:SF3">
    <property type="entry name" value="SERINE_THREONINE-PROTEIN KINASE 31"/>
    <property type="match status" value="1"/>
</dbReference>
<dbReference type="Proteomes" id="UP000178264">
    <property type="component" value="Unassembled WGS sequence"/>
</dbReference>
<reference evidence="5 6" key="1">
    <citation type="journal article" date="2016" name="Nat. Commun.">
        <title>Thousands of microbial genomes shed light on interconnected biogeochemical processes in an aquifer system.</title>
        <authorList>
            <person name="Anantharaman K."/>
            <person name="Brown C.T."/>
            <person name="Hug L.A."/>
            <person name="Sharon I."/>
            <person name="Castelle C.J."/>
            <person name="Probst A.J."/>
            <person name="Thomas B.C."/>
            <person name="Singh A."/>
            <person name="Wilkins M.J."/>
            <person name="Karaoz U."/>
            <person name="Brodie E.L."/>
            <person name="Williams K.H."/>
            <person name="Hubbard S.S."/>
            <person name="Banfield J.F."/>
        </authorList>
    </citation>
    <scope>NUCLEOTIDE SEQUENCE [LARGE SCALE GENOMIC DNA]</scope>
</reference>
<dbReference type="InterPro" id="IPR016071">
    <property type="entry name" value="Staphylococal_nuclease_OB-fold"/>
</dbReference>
<dbReference type="PANTHER" id="PTHR12302">
    <property type="entry name" value="EBNA2 BINDING PROTEIN P100"/>
    <property type="match status" value="1"/>
</dbReference>
<dbReference type="EMBL" id="MGER01000001">
    <property type="protein sequence ID" value="OGL89056.1"/>
    <property type="molecule type" value="Genomic_DNA"/>
</dbReference>
<proteinExistence type="predicted"/>
<dbReference type="GO" id="GO:0016787">
    <property type="term" value="F:hydrolase activity"/>
    <property type="evidence" value="ECO:0007669"/>
    <property type="project" value="UniProtKB-KW"/>
</dbReference>
<keyword evidence="3" id="KW-0378">Hydrolase</keyword>
<name>A0A1F7VEX5_9BACT</name>
<dbReference type="AlphaFoldDB" id="A0A1F7VEX5"/>
<gene>
    <name evidence="5" type="ORF">A3I42_04280</name>
</gene>
<accession>A0A1F7VEX5</accession>
<dbReference type="SMART" id="SM00318">
    <property type="entry name" value="SNc"/>
    <property type="match status" value="1"/>
</dbReference>
<evidence type="ECO:0000256" key="3">
    <source>
        <dbReference type="ARBA" id="ARBA00022801"/>
    </source>
</evidence>
<dbReference type="PROSITE" id="PS50830">
    <property type="entry name" value="TNASE_3"/>
    <property type="match status" value="1"/>
</dbReference>
<comment type="caution">
    <text evidence="5">The sequence shown here is derived from an EMBL/GenBank/DDBJ whole genome shotgun (WGS) entry which is preliminary data.</text>
</comment>
<dbReference type="InterPro" id="IPR035437">
    <property type="entry name" value="SNase_OB-fold_sf"/>
</dbReference>